<dbReference type="AlphaFoldDB" id="X0WGP3"/>
<reference evidence="2" key="1">
    <citation type="journal article" date="2014" name="Front. Microbiol.">
        <title>High frequency of phylogenetically diverse reductive dehalogenase-homologous genes in deep subseafloor sedimentary metagenomes.</title>
        <authorList>
            <person name="Kawai M."/>
            <person name="Futagami T."/>
            <person name="Toyoda A."/>
            <person name="Takaki Y."/>
            <person name="Nishi S."/>
            <person name="Hori S."/>
            <person name="Arai W."/>
            <person name="Tsubouchi T."/>
            <person name="Morono Y."/>
            <person name="Uchiyama I."/>
            <person name="Ito T."/>
            <person name="Fujiyama A."/>
            <person name="Inagaki F."/>
            <person name="Takami H."/>
        </authorList>
    </citation>
    <scope>NUCLEOTIDE SEQUENCE</scope>
    <source>
        <strain evidence="2">Expedition CK06-06</strain>
    </source>
</reference>
<dbReference type="EMBL" id="BARS01049138">
    <property type="protein sequence ID" value="GAG29860.1"/>
    <property type="molecule type" value="Genomic_DNA"/>
</dbReference>
<dbReference type="Gene3D" id="3.30.360.10">
    <property type="entry name" value="Dihydrodipicolinate Reductase, domain 2"/>
    <property type="match status" value="1"/>
</dbReference>
<evidence type="ECO:0000259" key="1">
    <source>
        <dbReference type="Pfam" id="PF02894"/>
    </source>
</evidence>
<name>X0WGP3_9ZZZZ</name>
<proteinExistence type="predicted"/>
<protein>
    <recommendedName>
        <fullName evidence="1">Gfo/Idh/MocA-like oxidoreductase C-terminal domain-containing protein</fullName>
    </recommendedName>
</protein>
<organism evidence="2">
    <name type="scientific">marine sediment metagenome</name>
    <dbReference type="NCBI Taxonomy" id="412755"/>
    <lineage>
        <taxon>unclassified sequences</taxon>
        <taxon>metagenomes</taxon>
        <taxon>ecological metagenomes</taxon>
    </lineage>
</organism>
<evidence type="ECO:0000313" key="2">
    <source>
        <dbReference type="EMBL" id="GAG29860.1"/>
    </source>
</evidence>
<dbReference type="Pfam" id="PF02894">
    <property type="entry name" value="GFO_IDH_MocA_C"/>
    <property type="match status" value="1"/>
</dbReference>
<feature type="domain" description="Gfo/Idh/MocA-like oxidoreductase C-terminal" evidence="1">
    <location>
        <begin position="28"/>
        <end position="76"/>
    </location>
</feature>
<sequence length="82" mass="8934">GRVEIDGWGGGWIKVFGSDGKQIEDPPIEGEEFTPLENFIAALLGKDDPPTNPTHGVIQTELMDAIYESQRTGQPAEPKRKG</sequence>
<accession>X0WGP3</accession>
<feature type="non-terminal residue" evidence="2">
    <location>
        <position position="1"/>
    </location>
</feature>
<gene>
    <name evidence="2" type="ORF">S01H1_73530</name>
</gene>
<dbReference type="InterPro" id="IPR004104">
    <property type="entry name" value="Gfo/Idh/MocA-like_OxRdtase_C"/>
</dbReference>
<comment type="caution">
    <text evidence="2">The sequence shown here is derived from an EMBL/GenBank/DDBJ whole genome shotgun (WGS) entry which is preliminary data.</text>
</comment>